<dbReference type="Proteomes" id="UP000000370">
    <property type="component" value="Chromosome"/>
</dbReference>
<keyword evidence="5 8" id="KW-0472">Membrane</keyword>
<sequence length="524" mass="56868">MRNEMQLTLQAVVNGAQITLEHVNDDELTVIDGELYKGSVPVAKLQNIVDNYKQKNGVDVTFFLGDVRILTSIPNAVGTKADEKVSNTVLRGEDYSSNNVSVNGLSYSGHYVPLKQGDNVIGMIFAGKSNDTIVKELARATSVTIVTGLVMIVITIVICSLFARRMVNSLKKANRVVSMITEGQLNISEKDGTTKRTDEIGEICNNAYHLSLVLKNILMTVKETSVQLNDMSVYLKQSAEVTNTNVQDISKAVEDIASGANDQAENTQNATNLVTEMANGILQIREGVQELIALANTMNASKDVVVNNMGKLSTAADKVNKEVDRASEQVTVTNQSVEEIQNAIHVIRDIAEQTNLLSLNASIEAARAGEAGRGFAVVADQVGSLAKQSADSSNEIDRVLLTLLDNYNQIVKAMSSITGAMKIQSGSIKETEEEFEVLKEGIESTIHSISTIGKETEILDKEREEIMDTIQNLSAISEENAASTEETMASIEELNATISEIANGAKKLNDHSNQLKKEINIFQI</sequence>
<dbReference type="PANTHER" id="PTHR32089:SF112">
    <property type="entry name" value="LYSOZYME-LIKE PROTEIN-RELATED"/>
    <property type="match status" value="1"/>
</dbReference>
<dbReference type="GO" id="GO:0007165">
    <property type="term" value="P:signal transduction"/>
    <property type="evidence" value="ECO:0007669"/>
    <property type="project" value="UniProtKB-KW"/>
</dbReference>
<keyword evidence="4 8" id="KW-1133">Transmembrane helix</keyword>
<keyword evidence="6 7" id="KW-0807">Transducer</keyword>
<evidence type="ECO:0000256" key="8">
    <source>
        <dbReference type="SAM" id="Phobius"/>
    </source>
</evidence>
<feature type="domain" description="Methyl-accepting transducer" evidence="9">
    <location>
        <begin position="238"/>
        <end position="495"/>
    </location>
</feature>
<evidence type="ECO:0000313" key="10">
    <source>
        <dbReference type="EMBL" id="ABX43450.1"/>
    </source>
</evidence>
<keyword evidence="11" id="KW-1185">Reference proteome</keyword>
<reference evidence="11" key="1">
    <citation type="submission" date="2007-11" db="EMBL/GenBank/DDBJ databases">
        <title>Complete genome sequence of Clostridium phytofermentans ISDg.</title>
        <authorList>
            <person name="Leschine S.B."/>
            <person name="Warnick T.A."/>
            <person name="Blanchard J.L."/>
            <person name="Schnell D.J."/>
            <person name="Petit E.L."/>
            <person name="LaTouf W.G."/>
            <person name="Copeland A."/>
            <person name="Lucas S."/>
            <person name="Lapidus A."/>
            <person name="Barry K."/>
            <person name="Glavina del Rio T."/>
            <person name="Dalin E."/>
            <person name="Tice H."/>
            <person name="Pitluck S."/>
            <person name="Kiss H."/>
            <person name="Brettin T."/>
            <person name="Bruce D."/>
            <person name="Detter J.C."/>
            <person name="Han C."/>
            <person name="Kuske C."/>
            <person name="Schmutz J."/>
            <person name="Larimer F."/>
            <person name="Land M."/>
            <person name="Hauser L."/>
            <person name="Kyrpides N."/>
            <person name="Kim E.A."/>
            <person name="Richardson P."/>
        </authorList>
    </citation>
    <scope>NUCLEOTIDE SEQUENCE [LARGE SCALE GENOMIC DNA]</scope>
    <source>
        <strain evidence="11">ATCC 700394 / DSM 18823 / ISDg</strain>
    </source>
</reference>
<evidence type="ECO:0000256" key="6">
    <source>
        <dbReference type="ARBA" id="ARBA00023224"/>
    </source>
</evidence>
<dbReference type="Gene3D" id="1.10.287.950">
    <property type="entry name" value="Methyl-accepting chemotaxis protein"/>
    <property type="match status" value="1"/>
</dbReference>
<evidence type="ECO:0000256" key="1">
    <source>
        <dbReference type="ARBA" id="ARBA00004651"/>
    </source>
</evidence>
<comment type="subcellular location">
    <subcellularLocation>
        <location evidence="1">Cell membrane</location>
        <topology evidence="1">Multi-pass membrane protein</topology>
    </subcellularLocation>
</comment>
<dbReference type="GO" id="GO:0005886">
    <property type="term" value="C:plasma membrane"/>
    <property type="evidence" value="ECO:0007669"/>
    <property type="project" value="UniProtKB-SubCell"/>
</dbReference>
<dbReference type="Pfam" id="PF00015">
    <property type="entry name" value="MCPsignal"/>
    <property type="match status" value="1"/>
</dbReference>
<keyword evidence="3 8" id="KW-0812">Transmembrane</keyword>
<dbReference type="InterPro" id="IPR029151">
    <property type="entry name" value="Sensor-like_sf"/>
</dbReference>
<dbReference type="KEGG" id="cpy:Cphy_3094"/>
<dbReference type="Pfam" id="PF17202">
    <property type="entry name" value="sCache_3_3"/>
    <property type="match status" value="1"/>
</dbReference>
<dbReference type="InterPro" id="IPR004089">
    <property type="entry name" value="MCPsignal_dom"/>
</dbReference>
<keyword evidence="2" id="KW-1003">Cell membrane</keyword>
<name>A9KQX1_LACP7</name>
<feature type="transmembrane region" description="Helical" evidence="8">
    <location>
        <begin position="143"/>
        <end position="163"/>
    </location>
</feature>
<accession>A9KQX1</accession>
<gene>
    <name evidence="10" type="ordered locus">Cphy_3094</name>
</gene>
<dbReference type="SUPFAM" id="SSF58104">
    <property type="entry name" value="Methyl-accepting chemotaxis protein (MCP) signaling domain"/>
    <property type="match status" value="1"/>
</dbReference>
<dbReference type="eggNOG" id="COG0840">
    <property type="taxonomic scope" value="Bacteria"/>
</dbReference>
<evidence type="ECO:0000256" key="5">
    <source>
        <dbReference type="ARBA" id="ARBA00023136"/>
    </source>
</evidence>
<dbReference type="AlphaFoldDB" id="A9KQX1"/>
<dbReference type="PANTHER" id="PTHR32089">
    <property type="entry name" value="METHYL-ACCEPTING CHEMOTAXIS PROTEIN MCPB"/>
    <property type="match status" value="1"/>
</dbReference>
<evidence type="ECO:0000256" key="4">
    <source>
        <dbReference type="ARBA" id="ARBA00022989"/>
    </source>
</evidence>
<dbReference type="InterPro" id="IPR033463">
    <property type="entry name" value="sCache_3"/>
</dbReference>
<proteinExistence type="predicted"/>
<dbReference type="SUPFAM" id="SSF103190">
    <property type="entry name" value="Sensory domain-like"/>
    <property type="match status" value="1"/>
</dbReference>
<dbReference type="EMBL" id="CP000885">
    <property type="protein sequence ID" value="ABX43450.1"/>
    <property type="molecule type" value="Genomic_DNA"/>
</dbReference>
<dbReference type="Gene3D" id="6.10.340.10">
    <property type="match status" value="1"/>
</dbReference>
<evidence type="ECO:0000313" key="11">
    <source>
        <dbReference type="Proteomes" id="UP000000370"/>
    </source>
</evidence>
<evidence type="ECO:0000256" key="2">
    <source>
        <dbReference type="ARBA" id="ARBA00022475"/>
    </source>
</evidence>
<organism evidence="10 11">
    <name type="scientific">Lachnoclostridium phytofermentans (strain ATCC 700394 / DSM 18823 / ISDg)</name>
    <name type="common">Clostridium phytofermentans</name>
    <dbReference type="NCBI Taxonomy" id="357809"/>
    <lineage>
        <taxon>Bacteria</taxon>
        <taxon>Bacillati</taxon>
        <taxon>Bacillota</taxon>
        <taxon>Clostridia</taxon>
        <taxon>Lachnospirales</taxon>
        <taxon>Lachnospiraceae</taxon>
    </lineage>
</organism>
<dbReference type="SMART" id="SM00283">
    <property type="entry name" value="MA"/>
    <property type="match status" value="1"/>
</dbReference>
<evidence type="ECO:0000256" key="3">
    <source>
        <dbReference type="ARBA" id="ARBA00022692"/>
    </source>
</evidence>
<dbReference type="PROSITE" id="PS50111">
    <property type="entry name" value="CHEMOTAXIS_TRANSDUC_2"/>
    <property type="match status" value="1"/>
</dbReference>
<dbReference type="HOGENOM" id="CLU_000445_107_19_9"/>
<protein>
    <submittedName>
        <fullName evidence="10">Methyl-accepting chemotaxis sensory transducer</fullName>
    </submittedName>
</protein>
<evidence type="ECO:0000256" key="7">
    <source>
        <dbReference type="PROSITE-ProRule" id="PRU00284"/>
    </source>
</evidence>
<evidence type="ECO:0000259" key="9">
    <source>
        <dbReference type="PROSITE" id="PS50111"/>
    </source>
</evidence>
<dbReference type="STRING" id="357809.Cphy_3094"/>